<dbReference type="Proteomes" id="UP001199363">
    <property type="component" value="Unassembled WGS sequence"/>
</dbReference>
<dbReference type="EMBL" id="JAJCQG010000264">
    <property type="protein sequence ID" value="MCB7283938.1"/>
    <property type="molecule type" value="Genomic_DNA"/>
</dbReference>
<feature type="non-terminal residue" evidence="1">
    <location>
        <position position="1"/>
    </location>
</feature>
<proteinExistence type="predicted"/>
<evidence type="ECO:0000313" key="2">
    <source>
        <dbReference type="Proteomes" id="UP001199363"/>
    </source>
</evidence>
<comment type="caution">
    <text evidence="1">The sequence shown here is derived from an EMBL/GenBank/DDBJ whole genome shotgun (WGS) entry which is preliminary data.</text>
</comment>
<organism evidence="1 2">
    <name type="scientific">Phocaeicola vulgatus</name>
    <name type="common">Bacteroides vulgatus</name>
    <dbReference type="NCBI Taxonomy" id="821"/>
    <lineage>
        <taxon>Bacteria</taxon>
        <taxon>Pseudomonadati</taxon>
        <taxon>Bacteroidota</taxon>
        <taxon>Bacteroidia</taxon>
        <taxon>Bacteroidales</taxon>
        <taxon>Bacteroidaceae</taxon>
        <taxon>Phocaeicola</taxon>
    </lineage>
</organism>
<accession>A0AAW4V9M4</accession>
<gene>
    <name evidence="1" type="ORF">LI282_23395</name>
</gene>
<evidence type="ECO:0000313" key="1">
    <source>
        <dbReference type="EMBL" id="MCB7283938.1"/>
    </source>
</evidence>
<dbReference type="AlphaFoldDB" id="A0AAW4V9M4"/>
<reference evidence="1" key="1">
    <citation type="submission" date="2021-10" db="EMBL/GenBank/DDBJ databases">
        <title>Collection of gut derived symbiotic bacterial strains cultured from healthy donors.</title>
        <authorList>
            <person name="Lin H."/>
            <person name="Littmann E."/>
            <person name="Kohout C."/>
            <person name="Pamer E.G."/>
        </authorList>
    </citation>
    <scope>NUCLEOTIDE SEQUENCE</scope>
    <source>
        <strain evidence="1">DFI.1.167</strain>
    </source>
</reference>
<protein>
    <submittedName>
        <fullName evidence="1">Sigma-70 family RNA polymerase sigma factor</fullName>
    </submittedName>
</protein>
<name>A0AAW4V9M4_PHOVU</name>
<sequence length="36" mass="4034">SASAISQKVCRIVDAVRTHSGFAWRSQMLAVESFMY</sequence>